<proteinExistence type="predicted"/>
<gene>
    <name evidence="1" type="ORF">Patl1_30504</name>
</gene>
<protein>
    <submittedName>
        <fullName evidence="1">Uncharacterized protein</fullName>
    </submittedName>
</protein>
<organism evidence="1 2">
    <name type="scientific">Pistacia atlantica</name>
    <dbReference type="NCBI Taxonomy" id="434234"/>
    <lineage>
        <taxon>Eukaryota</taxon>
        <taxon>Viridiplantae</taxon>
        <taxon>Streptophyta</taxon>
        <taxon>Embryophyta</taxon>
        <taxon>Tracheophyta</taxon>
        <taxon>Spermatophyta</taxon>
        <taxon>Magnoliopsida</taxon>
        <taxon>eudicotyledons</taxon>
        <taxon>Gunneridae</taxon>
        <taxon>Pentapetalae</taxon>
        <taxon>rosids</taxon>
        <taxon>malvids</taxon>
        <taxon>Sapindales</taxon>
        <taxon>Anacardiaceae</taxon>
        <taxon>Pistacia</taxon>
    </lineage>
</organism>
<reference evidence="2" key="1">
    <citation type="journal article" date="2023" name="G3 (Bethesda)">
        <title>Genome assembly and association tests identify interacting loci associated with vigor, precocity, and sex in interspecific pistachio rootstocks.</title>
        <authorList>
            <person name="Palmer W."/>
            <person name="Jacygrad E."/>
            <person name="Sagayaradj S."/>
            <person name="Cavanaugh K."/>
            <person name="Han R."/>
            <person name="Bertier L."/>
            <person name="Beede B."/>
            <person name="Kafkas S."/>
            <person name="Golino D."/>
            <person name="Preece J."/>
            <person name="Michelmore R."/>
        </authorList>
    </citation>
    <scope>NUCLEOTIDE SEQUENCE [LARGE SCALE GENOMIC DNA]</scope>
</reference>
<sequence>MKRKRGRPRKHEHADMESQPLALVSSNFSVDFAAKRRRGRPKGSGKLQVLASLGGCFAETAGGNFSPYVLTVNTGEDIAGKVMSLLQRSPRAALCILSAAGMVSEGCFEILSLSGSFSYGQAGGNRLAKGRLTISLAKPNGQVFGGVVNGSLIAGGPIQLIVATFKKNIAKEIKRRYSSDSSTAASRLGDSKMAAIPINNARMTDDDENPSTPTTTLLELAHKGVDTVIAENHHSSPASPQIVDENALQTKGHLQIVLLLKTKPQVQLPLHNINENALQGLQQISDQETSQDMTIAENKIQSPTSLHNIQKGTSSDGVTAEKQISSPASPHSDSENALHNLQPIPDQEISPYTTTAENQNSSSTSRHNVSENALQVLQPMSDKVTSPVSVVENPVSNPASPHTVGENHLQISQTLWDQETLPEMTTADNQNMSPSLQNVGDNALQFQQSISYQKTSPITNIVENQNLSPISPHNVGDKTLLVQQSSDPNYSEDQNSTPASPHNGGVGKNMLRMWQPIFDQRLSPEIN</sequence>
<dbReference type="EMBL" id="CM047907">
    <property type="protein sequence ID" value="KAJ0083361.1"/>
    <property type="molecule type" value="Genomic_DNA"/>
</dbReference>
<accession>A0ACC1AAB4</accession>
<evidence type="ECO:0000313" key="2">
    <source>
        <dbReference type="Proteomes" id="UP001164250"/>
    </source>
</evidence>
<evidence type="ECO:0000313" key="1">
    <source>
        <dbReference type="EMBL" id="KAJ0083361.1"/>
    </source>
</evidence>
<comment type="caution">
    <text evidence="1">The sequence shown here is derived from an EMBL/GenBank/DDBJ whole genome shotgun (WGS) entry which is preliminary data.</text>
</comment>
<dbReference type="Proteomes" id="UP001164250">
    <property type="component" value="Chromosome 11"/>
</dbReference>
<keyword evidence="2" id="KW-1185">Reference proteome</keyword>
<name>A0ACC1AAB4_9ROSI</name>